<proteinExistence type="predicted"/>
<dbReference type="InterPro" id="IPR046704">
    <property type="entry name" value="DUF6777"/>
</dbReference>
<reference evidence="3 4" key="1">
    <citation type="journal article" date="2011" name="Plasmid">
        <title>Streptomyces turgidiscabies Car8 contains a modular pathogenicity island that shares virulence genes with other actinobacterial plant pathogens.</title>
        <authorList>
            <person name="Huguet-Tapia J.C."/>
            <person name="Badger J.H."/>
            <person name="Loria R."/>
            <person name="Pettis G.S."/>
        </authorList>
    </citation>
    <scope>NUCLEOTIDE SEQUENCE [LARGE SCALE GENOMIC DNA]</scope>
    <source>
        <strain evidence="3 4">Car8</strain>
    </source>
</reference>
<evidence type="ECO:0000256" key="1">
    <source>
        <dbReference type="SAM" id="MobiDB-lite"/>
    </source>
</evidence>
<feature type="region of interest" description="Disordered" evidence="1">
    <location>
        <begin position="42"/>
        <end position="70"/>
    </location>
</feature>
<dbReference type="PATRIC" id="fig|698760.3.peg.1390"/>
<feature type="region of interest" description="Disordered" evidence="1">
    <location>
        <begin position="238"/>
        <end position="368"/>
    </location>
</feature>
<dbReference type="PRINTS" id="PR01217">
    <property type="entry name" value="PRICHEXTENSN"/>
</dbReference>
<feature type="compositionally biased region" description="Low complexity" evidence="1">
    <location>
        <begin position="264"/>
        <end position="286"/>
    </location>
</feature>
<feature type="domain" description="DUF6777" evidence="2">
    <location>
        <begin position="79"/>
        <end position="241"/>
    </location>
</feature>
<dbReference type="Proteomes" id="UP000010931">
    <property type="component" value="Unassembled WGS sequence"/>
</dbReference>
<name>L7FEX4_STRT8</name>
<dbReference type="Pfam" id="PF20568">
    <property type="entry name" value="DUF6777"/>
    <property type="match status" value="1"/>
</dbReference>
<feature type="compositionally biased region" description="Low complexity" evidence="1">
    <location>
        <begin position="52"/>
        <end position="70"/>
    </location>
</feature>
<gene>
    <name evidence="3" type="ORF">STRTUCAR8_00349</name>
</gene>
<feature type="compositionally biased region" description="Low complexity" evidence="1">
    <location>
        <begin position="299"/>
        <end position="320"/>
    </location>
</feature>
<dbReference type="EMBL" id="AEJB01000116">
    <property type="protein sequence ID" value="ELP69943.1"/>
    <property type="molecule type" value="Genomic_DNA"/>
</dbReference>
<protein>
    <recommendedName>
        <fullName evidence="2">DUF6777 domain-containing protein</fullName>
    </recommendedName>
</protein>
<accession>L7FEX4</accession>
<evidence type="ECO:0000259" key="2">
    <source>
        <dbReference type="Pfam" id="PF20568"/>
    </source>
</evidence>
<feature type="compositionally biased region" description="Basic and acidic residues" evidence="1">
    <location>
        <begin position="238"/>
        <end position="252"/>
    </location>
</feature>
<feature type="compositionally biased region" description="Pro residues" evidence="1">
    <location>
        <begin position="253"/>
        <end position="263"/>
    </location>
</feature>
<keyword evidence="4" id="KW-1185">Reference proteome</keyword>
<evidence type="ECO:0000313" key="4">
    <source>
        <dbReference type="Proteomes" id="UP000010931"/>
    </source>
</evidence>
<sequence length="368" mass="37657">MPRVAVLVTAVVAAVVLIVVLTRSDGTSDQAAGGEVFLQAADKSGPDPFTESTATDSSAPPVTPPTATAPETVTTNVVRRVDGDAAGLYGGTRKVASCDVEKQIRALGAAPAKNGAFASVLGLRPDGVPAYLRSLTPVQLRMDTRVTNHGYRDAAATNYQAVLQTGTAVLVDDRGRPRVRCACGNPLTDPVRQQSVPRPRGDTWPAYRSSNVVVVAPATTVINVFVVYDPDRGDWFHRHHGDTGRHDQKTDPPTRPPTGPPTPSVSSPTPSEPSAPSSEPTSEAPGLVPPPSPLPCVSPPTGSASPPASPASPGTASPSAKPCPPTSSPPSSAPPAVQPPSSALGSPQSPPDDDSDTAAESAFTPPLS</sequence>
<dbReference type="STRING" id="85558.T45_05318"/>
<feature type="compositionally biased region" description="Pro residues" evidence="1">
    <location>
        <begin position="287"/>
        <end position="298"/>
    </location>
</feature>
<organism evidence="3 4">
    <name type="scientific">Streptomyces turgidiscabies (strain Car8)</name>
    <dbReference type="NCBI Taxonomy" id="698760"/>
    <lineage>
        <taxon>Bacteria</taxon>
        <taxon>Bacillati</taxon>
        <taxon>Actinomycetota</taxon>
        <taxon>Actinomycetes</taxon>
        <taxon>Kitasatosporales</taxon>
        <taxon>Streptomycetaceae</taxon>
        <taxon>Streptomyces</taxon>
    </lineage>
</organism>
<evidence type="ECO:0000313" key="3">
    <source>
        <dbReference type="EMBL" id="ELP69943.1"/>
    </source>
</evidence>
<comment type="caution">
    <text evidence="3">The sequence shown here is derived from an EMBL/GenBank/DDBJ whole genome shotgun (WGS) entry which is preliminary data.</text>
</comment>
<feature type="compositionally biased region" description="Pro residues" evidence="1">
    <location>
        <begin position="321"/>
        <end position="338"/>
    </location>
</feature>
<dbReference type="AlphaFoldDB" id="L7FEX4"/>